<keyword evidence="11 12" id="KW-0407">Ion channel</keyword>
<dbReference type="PRINTS" id="PR01078">
    <property type="entry name" value="AMINACHANNEL"/>
</dbReference>
<keyword evidence="4 12" id="KW-0894">Sodium channel</keyword>
<sequence>MQTILKHLFEEFCSSTTIHGMHYIGASKTLLGRIGWMIAFVFSVLCCGMLIQNVYQKWDNNPVIVSFDDAPTPVWKIPFPAITVCPEDKISADVMNFTEDFYTHFHTNKTLRENRLDRLMAVLQICDGFFHMNSFYGGKYPNETKEVVSFIDEVLIRSSVMCGYEDESCNEGRISETLTEDGICFTYNGFSAKDMFNDGVLHDQYEYLSETRTAVNWSMENGYAPGTPFETYPLRGTGYALPLQFELERDTRDMEEYCTGRHRFKIILHSPDEYPLPFAKHLMISLDQDVEIAIRPEILVTSENLLSYSPNRRQCFFNNERQLKFFRVYNQNNCELECITNYTLKVCGCVRFSMPRTEETRVCSTAEQQCIKEAYRVLQMYSKDQVMACNCMSACSSIKFHTEISQSANDKASYELRLGIFYGKPFDSGAFGFYTPVKFFYRETEFLSMRRGELFGLTDFIANCGGILGLCLGISFVSLVELLYYCAALPLLLVKEGTCHNGKVVIVIVKEKSGDGRF</sequence>
<evidence type="ECO:0000313" key="14">
    <source>
        <dbReference type="EMBL" id="EDS44435.1"/>
    </source>
</evidence>
<dbReference type="PANTHER" id="PTHR11690">
    <property type="entry name" value="AMILORIDE-SENSITIVE SODIUM CHANNEL-RELATED"/>
    <property type="match status" value="1"/>
</dbReference>
<dbReference type="Pfam" id="PF00858">
    <property type="entry name" value="ASC"/>
    <property type="match status" value="1"/>
</dbReference>
<keyword evidence="6 13" id="KW-1133">Transmembrane helix</keyword>
<dbReference type="EMBL" id="DS231896">
    <property type="protein sequence ID" value="EDS44435.1"/>
    <property type="molecule type" value="Genomic_DNA"/>
</dbReference>
<evidence type="ECO:0000256" key="3">
    <source>
        <dbReference type="ARBA" id="ARBA00022448"/>
    </source>
</evidence>
<dbReference type="Proteomes" id="UP000002320">
    <property type="component" value="Unassembled WGS sequence"/>
</dbReference>
<keyword evidence="8 12" id="KW-0406">Ion transport</keyword>
<dbReference type="GO" id="GO:0015280">
    <property type="term" value="F:ligand-gated sodium channel activity"/>
    <property type="evidence" value="ECO:0007669"/>
    <property type="project" value="TreeGrafter"/>
</dbReference>
<evidence type="ECO:0000256" key="7">
    <source>
        <dbReference type="ARBA" id="ARBA00023053"/>
    </source>
</evidence>
<evidence type="ECO:0000256" key="6">
    <source>
        <dbReference type="ARBA" id="ARBA00022989"/>
    </source>
</evidence>
<reference evidence="15" key="2">
    <citation type="submission" date="2021-02" db="UniProtKB">
        <authorList>
            <consortium name="EnsemblMetazoa"/>
        </authorList>
    </citation>
    <scope>IDENTIFICATION</scope>
    <source>
        <strain evidence="15">JHB</strain>
    </source>
</reference>
<keyword evidence="9 13" id="KW-0472">Membrane</keyword>
<gene>
    <name evidence="15" type="primary">6036701</name>
    <name evidence="14" type="ORF">CpipJ_CPIJ005125</name>
</gene>
<keyword evidence="10 12" id="KW-0739">Sodium transport</keyword>
<dbReference type="GO" id="GO:0005886">
    <property type="term" value="C:plasma membrane"/>
    <property type="evidence" value="ECO:0007669"/>
    <property type="project" value="TreeGrafter"/>
</dbReference>
<organism>
    <name type="scientific">Culex quinquefasciatus</name>
    <name type="common">Southern house mosquito</name>
    <name type="synonym">Culex pungens</name>
    <dbReference type="NCBI Taxonomy" id="7176"/>
    <lineage>
        <taxon>Eukaryota</taxon>
        <taxon>Metazoa</taxon>
        <taxon>Ecdysozoa</taxon>
        <taxon>Arthropoda</taxon>
        <taxon>Hexapoda</taxon>
        <taxon>Insecta</taxon>
        <taxon>Pterygota</taxon>
        <taxon>Neoptera</taxon>
        <taxon>Endopterygota</taxon>
        <taxon>Diptera</taxon>
        <taxon>Nematocera</taxon>
        <taxon>Culicoidea</taxon>
        <taxon>Culicidae</taxon>
        <taxon>Culicinae</taxon>
        <taxon>Culicini</taxon>
        <taxon>Culex</taxon>
        <taxon>Culex</taxon>
    </lineage>
</organism>
<dbReference type="Gene3D" id="1.10.287.770">
    <property type="entry name" value="YojJ-like"/>
    <property type="match status" value="1"/>
</dbReference>
<evidence type="ECO:0000256" key="12">
    <source>
        <dbReference type="RuleBase" id="RU000679"/>
    </source>
</evidence>
<comment type="subcellular location">
    <subcellularLocation>
        <location evidence="1">Membrane</location>
        <topology evidence="1">Multi-pass membrane protein</topology>
    </subcellularLocation>
</comment>
<dbReference type="HOGENOM" id="CLU_024950_1_1_1"/>
<dbReference type="InParanoid" id="B0WDC2"/>
<protein>
    <submittedName>
        <fullName evidence="14 15">Pickpocket</fullName>
    </submittedName>
</protein>
<dbReference type="VEuPathDB" id="VectorBase:CPIJ005125"/>
<comment type="similarity">
    <text evidence="2 12">Belongs to the amiloride-sensitive sodium channel (TC 1.A.6) family.</text>
</comment>
<reference evidence="14" key="1">
    <citation type="submission" date="2007-03" db="EMBL/GenBank/DDBJ databases">
        <title>Annotation of Culex pipiens quinquefasciatus.</title>
        <authorList>
            <consortium name="The Broad Institute Genome Sequencing Platform"/>
            <person name="Atkinson P.W."/>
            <person name="Hemingway J."/>
            <person name="Christensen B.M."/>
            <person name="Higgs S."/>
            <person name="Kodira C."/>
            <person name="Hannick L."/>
            <person name="Megy K."/>
            <person name="O'Leary S."/>
            <person name="Pearson M."/>
            <person name="Haas B.J."/>
            <person name="Mauceli E."/>
            <person name="Wortman J.R."/>
            <person name="Lee N.H."/>
            <person name="Guigo R."/>
            <person name="Stanke M."/>
            <person name="Alvarado L."/>
            <person name="Amedeo P."/>
            <person name="Antoine C.H."/>
            <person name="Arensburger P."/>
            <person name="Bidwell S.L."/>
            <person name="Crawford M."/>
            <person name="Camaro F."/>
            <person name="Devon K."/>
            <person name="Engels R."/>
            <person name="Hammond M."/>
            <person name="Howarth C."/>
            <person name="Koehrsen M."/>
            <person name="Lawson D."/>
            <person name="Montgomery P."/>
            <person name="Nene V."/>
            <person name="Nusbaum C."/>
            <person name="Puiu D."/>
            <person name="Romero-Severson J."/>
            <person name="Severson D.W."/>
            <person name="Shumway M."/>
            <person name="Sisk P."/>
            <person name="Stolte C."/>
            <person name="Zeng Q."/>
            <person name="Eisenstadt E."/>
            <person name="Fraser-Liggett C."/>
            <person name="Strausberg R."/>
            <person name="Galagan J."/>
            <person name="Birren B."/>
            <person name="Collins F.H."/>
        </authorList>
    </citation>
    <scope>NUCLEOTIDE SEQUENCE [LARGE SCALE GENOMIC DNA]</scope>
    <source>
        <strain evidence="14">JHB</strain>
    </source>
</reference>
<dbReference type="AlphaFoldDB" id="B0WDC2"/>
<evidence type="ECO:0000256" key="10">
    <source>
        <dbReference type="ARBA" id="ARBA00023201"/>
    </source>
</evidence>
<proteinExistence type="inferred from homology"/>
<dbReference type="PANTHER" id="PTHR11690:SF288">
    <property type="entry name" value="AMILORIDE-SENSITIVE NA+ CHANNEL-RELATED"/>
    <property type="match status" value="1"/>
</dbReference>
<dbReference type="InterPro" id="IPR001873">
    <property type="entry name" value="ENaC"/>
</dbReference>
<evidence type="ECO:0000313" key="15">
    <source>
        <dbReference type="EnsemblMetazoa" id="CPIJ005125-PA"/>
    </source>
</evidence>
<name>B0WDC2_CULQU</name>
<evidence type="ECO:0000256" key="2">
    <source>
        <dbReference type="ARBA" id="ARBA00007193"/>
    </source>
</evidence>
<keyword evidence="16" id="KW-1185">Reference proteome</keyword>
<evidence type="ECO:0000256" key="8">
    <source>
        <dbReference type="ARBA" id="ARBA00023065"/>
    </source>
</evidence>
<evidence type="ECO:0000256" key="1">
    <source>
        <dbReference type="ARBA" id="ARBA00004141"/>
    </source>
</evidence>
<keyword evidence="3 12" id="KW-0813">Transport</keyword>
<evidence type="ECO:0000256" key="5">
    <source>
        <dbReference type="ARBA" id="ARBA00022692"/>
    </source>
</evidence>
<keyword evidence="5 12" id="KW-0812">Transmembrane</keyword>
<accession>B0WDC2</accession>
<evidence type="ECO:0000256" key="13">
    <source>
        <dbReference type="SAM" id="Phobius"/>
    </source>
</evidence>
<dbReference type="eggNOG" id="KOG4294">
    <property type="taxonomic scope" value="Eukaryota"/>
</dbReference>
<evidence type="ECO:0000256" key="4">
    <source>
        <dbReference type="ARBA" id="ARBA00022461"/>
    </source>
</evidence>
<evidence type="ECO:0000256" key="11">
    <source>
        <dbReference type="ARBA" id="ARBA00023303"/>
    </source>
</evidence>
<evidence type="ECO:0000313" key="16">
    <source>
        <dbReference type="Proteomes" id="UP000002320"/>
    </source>
</evidence>
<feature type="transmembrane region" description="Helical" evidence="13">
    <location>
        <begin position="30"/>
        <end position="51"/>
    </location>
</feature>
<dbReference type="KEGG" id="cqu:CpipJ_CPIJ005125"/>
<dbReference type="OMA" id="FRCEESH"/>
<dbReference type="VEuPathDB" id="VectorBase:CQUJHB002105"/>
<keyword evidence="7" id="KW-0915">Sodium</keyword>
<evidence type="ECO:0000256" key="9">
    <source>
        <dbReference type="ARBA" id="ARBA00023136"/>
    </source>
</evidence>
<dbReference type="Gene3D" id="1.10.287.820">
    <property type="entry name" value="Acid-sensing ion channel domain"/>
    <property type="match status" value="1"/>
</dbReference>
<dbReference type="EnsemblMetazoa" id="CPIJ005125-RA">
    <property type="protein sequence ID" value="CPIJ005125-PA"/>
    <property type="gene ID" value="CPIJ005125"/>
</dbReference>
<dbReference type="OrthoDB" id="6021021at2759"/>